<dbReference type="EMBL" id="SOJN01000019">
    <property type="protein sequence ID" value="TET47498.1"/>
    <property type="molecule type" value="Genomic_DNA"/>
</dbReference>
<organism evidence="1 2">
    <name type="scientific">candidate division TA06 bacterium</name>
    <dbReference type="NCBI Taxonomy" id="2250710"/>
    <lineage>
        <taxon>Bacteria</taxon>
        <taxon>Bacteria division TA06</taxon>
    </lineage>
</organism>
<comment type="caution">
    <text evidence="1">The sequence shown here is derived from an EMBL/GenBank/DDBJ whole genome shotgun (WGS) entry which is preliminary data.</text>
</comment>
<evidence type="ECO:0000313" key="2">
    <source>
        <dbReference type="Proteomes" id="UP000315525"/>
    </source>
</evidence>
<accession>A0A523UY90</accession>
<reference evidence="1 2" key="1">
    <citation type="submission" date="2019-03" db="EMBL/GenBank/DDBJ databases">
        <title>Metabolic potential of uncultured bacteria and archaea associated with petroleum seepage in deep-sea sediments.</title>
        <authorList>
            <person name="Dong X."/>
            <person name="Hubert C."/>
        </authorList>
    </citation>
    <scope>NUCLEOTIDE SEQUENCE [LARGE SCALE GENOMIC DNA]</scope>
    <source>
        <strain evidence="1">E44_bin18</strain>
    </source>
</reference>
<protein>
    <submittedName>
        <fullName evidence="1">Uncharacterized protein</fullName>
    </submittedName>
</protein>
<gene>
    <name evidence="1" type="ORF">E3J62_01320</name>
</gene>
<proteinExistence type="predicted"/>
<sequence>MDTSQKYLRMCEKAEEMRKLWNPETGDLTGLKVGSDGVDLCLLVLKNEKCDFVPYREAGEFREVHRAELKTEERIVWIPRQDQLQNLVVNNPIDGTKELHSFVTTDGPDYARKFDSFEKLWLAFVMKRKYRKLWNTVRWIEEN</sequence>
<name>A0A523UY90_UNCT6</name>
<evidence type="ECO:0000313" key="1">
    <source>
        <dbReference type="EMBL" id="TET47498.1"/>
    </source>
</evidence>
<dbReference type="AlphaFoldDB" id="A0A523UY90"/>
<dbReference type="Proteomes" id="UP000315525">
    <property type="component" value="Unassembled WGS sequence"/>
</dbReference>